<accession>F8L8J7</accession>
<dbReference type="InterPro" id="IPR050090">
    <property type="entry name" value="Tyrosine_recombinase_XerCD"/>
</dbReference>
<organism evidence="8 9">
    <name type="scientific">Simkania negevensis (strain ATCC VR-1471 / DSM 27360 / Z)</name>
    <dbReference type="NCBI Taxonomy" id="331113"/>
    <lineage>
        <taxon>Bacteria</taxon>
        <taxon>Pseudomonadati</taxon>
        <taxon>Chlamydiota</taxon>
        <taxon>Chlamydiia</taxon>
        <taxon>Parachlamydiales</taxon>
        <taxon>Simkaniaceae</taxon>
        <taxon>Simkania</taxon>
    </lineage>
</organism>
<dbReference type="CDD" id="cd00796">
    <property type="entry name" value="INT_Rci_Hp1_C"/>
    <property type="match status" value="1"/>
</dbReference>
<dbReference type="STRING" id="331113.SNE_A12520"/>
<dbReference type="AlphaFoldDB" id="F8L8J7"/>
<reference evidence="8 9" key="2">
    <citation type="journal article" date="2011" name="Mol. Biol. Evol.">
        <title>Unity in variety--the pan-genome of the Chlamydiae.</title>
        <authorList>
            <person name="Collingro A."/>
            <person name="Tischler P."/>
            <person name="Weinmaier T."/>
            <person name="Penz T."/>
            <person name="Heinz E."/>
            <person name="Brunham R.C."/>
            <person name="Read T.D."/>
            <person name="Bavoil P.M."/>
            <person name="Sachse K."/>
            <person name="Kahane S."/>
            <person name="Friedman M.G."/>
            <person name="Rattei T."/>
            <person name="Myers G.S."/>
            <person name="Horn M."/>
        </authorList>
    </citation>
    <scope>NUCLEOTIDE SEQUENCE [LARGE SCALE GENOMIC DNA]</scope>
    <source>
        <strain evidence="9">ATCC VR-1471 / Z</strain>
    </source>
</reference>
<feature type="domain" description="Core-binding (CB)" evidence="7">
    <location>
        <begin position="71"/>
        <end position="157"/>
    </location>
</feature>
<evidence type="ECO:0000256" key="4">
    <source>
        <dbReference type="ARBA" id="ARBA00023172"/>
    </source>
</evidence>
<dbReference type="PANTHER" id="PTHR30349">
    <property type="entry name" value="PHAGE INTEGRASE-RELATED"/>
    <property type="match status" value="1"/>
</dbReference>
<reference key="1">
    <citation type="journal article" date="2011" name="Mol. Biol. Evol.">
        <title>Unity in variety -- the pan-genome of the Chlamydiae.</title>
        <authorList>
            <person name="Collingro A."/>
            <person name="Tischler P."/>
            <person name="Weinmaier T."/>
            <person name="Penz T."/>
            <person name="Heinz E."/>
            <person name="Brunham R.C."/>
            <person name="Read T.D."/>
            <person name="Bavoil P.M."/>
            <person name="Sachse K."/>
            <person name="Kahane S."/>
            <person name="Friedman M.G."/>
            <person name="Rattei T."/>
            <person name="Myers G.S.A."/>
            <person name="Horn M."/>
        </authorList>
    </citation>
    <scope>NUCLEOTIDE SEQUENCE</scope>
    <source>
        <strain>Z</strain>
    </source>
</reference>
<evidence type="ECO:0000256" key="3">
    <source>
        <dbReference type="ARBA" id="ARBA00023125"/>
    </source>
</evidence>
<gene>
    <name evidence="8" type="primary">intD</name>
    <name evidence="8" type="ordered locus">SNE_A12520</name>
</gene>
<dbReference type="KEGG" id="sng:SNE_A12520"/>
<dbReference type="GO" id="GO:0015074">
    <property type="term" value="P:DNA integration"/>
    <property type="evidence" value="ECO:0007669"/>
    <property type="project" value="UniProtKB-KW"/>
</dbReference>
<dbReference type="InterPro" id="IPR011010">
    <property type="entry name" value="DNA_brk_join_enz"/>
</dbReference>
<keyword evidence="2" id="KW-0229">DNA integration</keyword>
<evidence type="ECO:0000313" key="9">
    <source>
        <dbReference type="Proteomes" id="UP000000496"/>
    </source>
</evidence>
<dbReference type="PROSITE" id="PS51898">
    <property type="entry name" value="TYR_RECOMBINASE"/>
    <property type="match status" value="1"/>
</dbReference>
<dbReference type="InterPro" id="IPR002104">
    <property type="entry name" value="Integrase_catalytic"/>
</dbReference>
<evidence type="ECO:0000256" key="2">
    <source>
        <dbReference type="ARBA" id="ARBA00022908"/>
    </source>
</evidence>
<dbReference type="Pfam" id="PF00589">
    <property type="entry name" value="Phage_integrase"/>
    <property type="match status" value="1"/>
</dbReference>
<evidence type="ECO:0000259" key="7">
    <source>
        <dbReference type="PROSITE" id="PS51900"/>
    </source>
</evidence>
<dbReference type="EMBL" id="FR872582">
    <property type="protein sequence ID" value="CCB89129.1"/>
    <property type="molecule type" value="Genomic_DNA"/>
</dbReference>
<dbReference type="HOGENOM" id="CLU_027562_17_7_0"/>
<evidence type="ECO:0000259" key="6">
    <source>
        <dbReference type="PROSITE" id="PS51898"/>
    </source>
</evidence>
<dbReference type="InterPro" id="IPR057084">
    <property type="entry name" value="Int_N"/>
</dbReference>
<dbReference type="SUPFAM" id="SSF56349">
    <property type="entry name" value="DNA breaking-rejoining enzymes"/>
    <property type="match status" value="1"/>
</dbReference>
<sequence>MKMMSTQGHLRKRVNKSGKARYQMIVEVWKQGKKLYKAKTFSTEKEARKWASQAYYEIEKGILDQEGLKRRIFRDAANKYVEEVLPHKPKNARNVKQHLEWWSKQIGHLDIKEVKPSIVAKYRDLLLKEQIRPDKQRSPATVVRYLSSLSALFEAAIKEWHWIEKNPVRQIRKPSVSNSRTRFLSMEECQRLIAACKESKNPYLYSVVVIALSTGMRKGEILNLRWQDIDFEKRLITLEETKNGKVRYVPIVKVALQVLQSLFEEDCVSDFSYNIFPSLNVNRQLDIRTAWRFALKRAAISDFTFHSLRHSCASFLAQSGATQRDIAEILGHSDLRMTFRYSHLSAKYLEETLERASEQFIEKGLQGEM</sequence>
<dbReference type="InterPro" id="IPR010998">
    <property type="entry name" value="Integrase_recombinase_N"/>
</dbReference>
<dbReference type="Proteomes" id="UP000000496">
    <property type="component" value="Chromosome gsn.131"/>
</dbReference>
<keyword evidence="3 5" id="KW-0238">DNA-binding</keyword>
<dbReference type="Gene3D" id="1.10.150.130">
    <property type="match status" value="1"/>
</dbReference>
<comment type="similarity">
    <text evidence="1">Belongs to the 'phage' integrase family.</text>
</comment>
<dbReference type="PANTHER" id="PTHR30349:SF64">
    <property type="entry name" value="PROPHAGE INTEGRASE INTD-RELATED"/>
    <property type="match status" value="1"/>
</dbReference>
<keyword evidence="9" id="KW-1185">Reference proteome</keyword>
<dbReference type="PROSITE" id="PS51900">
    <property type="entry name" value="CB"/>
    <property type="match status" value="1"/>
</dbReference>
<dbReference type="Pfam" id="PF24624">
    <property type="entry name" value="Int_N"/>
    <property type="match status" value="1"/>
</dbReference>
<keyword evidence="4" id="KW-0233">DNA recombination</keyword>
<feature type="domain" description="Tyr recombinase" evidence="6">
    <location>
        <begin position="179"/>
        <end position="354"/>
    </location>
</feature>
<protein>
    <submittedName>
        <fullName evidence="8">Prophage DLP12 integrase</fullName>
    </submittedName>
</protein>
<dbReference type="Gene3D" id="1.10.443.10">
    <property type="entry name" value="Intergrase catalytic core"/>
    <property type="match status" value="1"/>
</dbReference>
<dbReference type="eggNOG" id="COG4974">
    <property type="taxonomic scope" value="Bacteria"/>
</dbReference>
<name>F8L8J7_SIMNZ</name>
<evidence type="ECO:0000256" key="1">
    <source>
        <dbReference type="ARBA" id="ARBA00008857"/>
    </source>
</evidence>
<dbReference type="InterPro" id="IPR013762">
    <property type="entry name" value="Integrase-like_cat_sf"/>
</dbReference>
<dbReference type="GO" id="GO:0003677">
    <property type="term" value="F:DNA binding"/>
    <property type="evidence" value="ECO:0007669"/>
    <property type="project" value="UniProtKB-UniRule"/>
</dbReference>
<dbReference type="GO" id="GO:0006310">
    <property type="term" value="P:DNA recombination"/>
    <property type="evidence" value="ECO:0007669"/>
    <property type="project" value="UniProtKB-KW"/>
</dbReference>
<evidence type="ECO:0000256" key="5">
    <source>
        <dbReference type="PROSITE-ProRule" id="PRU01248"/>
    </source>
</evidence>
<evidence type="ECO:0000313" key="8">
    <source>
        <dbReference type="EMBL" id="CCB89129.1"/>
    </source>
</evidence>
<dbReference type="InterPro" id="IPR044068">
    <property type="entry name" value="CB"/>
</dbReference>
<proteinExistence type="inferred from homology"/>